<evidence type="ECO:0000313" key="3">
    <source>
        <dbReference type="Proteomes" id="UP000192578"/>
    </source>
</evidence>
<organism evidence="2 3">
    <name type="scientific">Hypsibius exemplaris</name>
    <name type="common">Freshwater tardigrade</name>
    <dbReference type="NCBI Taxonomy" id="2072580"/>
    <lineage>
        <taxon>Eukaryota</taxon>
        <taxon>Metazoa</taxon>
        <taxon>Ecdysozoa</taxon>
        <taxon>Tardigrada</taxon>
        <taxon>Eutardigrada</taxon>
        <taxon>Parachela</taxon>
        <taxon>Hypsibioidea</taxon>
        <taxon>Hypsibiidae</taxon>
        <taxon>Hypsibius</taxon>
    </lineage>
</organism>
<feature type="compositionally biased region" description="Basic and acidic residues" evidence="1">
    <location>
        <begin position="166"/>
        <end position="186"/>
    </location>
</feature>
<gene>
    <name evidence="2" type="ORF">BV898_06415</name>
</gene>
<proteinExistence type="predicted"/>
<keyword evidence="3" id="KW-1185">Reference proteome</keyword>
<comment type="caution">
    <text evidence="2">The sequence shown here is derived from an EMBL/GenBank/DDBJ whole genome shotgun (WGS) entry which is preliminary data.</text>
</comment>
<feature type="region of interest" description="Disordered" evidence="1">
    <location>
        <begin position="166"/>
        <end position="201"/>
    </location>
</feature>
<reference evidence="3" key="1">
    <citation type="submission" date="2017-01" db="EMBL/GenBank/DDBJ databases">
        <title>Comparative genomics of anhydrobiosis in the tardigrade Hypsibius dujardini.</title>
        <authorList>
            <person name="Yoshida Y."/>
            <person name="Koutsovoulos G."/>
            <person name="Laetsch D."/>
            <person name="Stevens L."/>
            <person name="Kumar S."/>
            <person name="Horikawa D."/>
            <person name="Ishino K."/>
            <person name="Komine S."/>
            <person name="Tomita M."/>
            <person name="Blaxter M."/>
            <person name="Arakawa K."/>
        </authorList>
    </citation>
    <scope>NUCLEOTIDE SEQUENCE [LARGE SCALE GENOMIC DNA]</scope>
    <source>
        <strain evidence="3">Z151</strain>
    </source>
</reference>
<dbReference type="AlphaFoldDB" id="A0A1W0WWT7"/>
<dbReference type="EMBL" id="MTYJ01000037">
    <property type="protein sequence ID" value="OQV19643.1"/>
    <property type="molecule type" value="Genomic_DNA"/>
</dbReference>
<protein>
    <submittedName>
        <fullName evidence="2">Uncharacterized protein</fullName>
    </submittedName>
</protein>
<evidence type="ECO:0000313" key="2">
    <source>
        <dbReference type="EMBL" id="OQV19643.1"/>
    </source>
</evidence>
<accession>A0A1W0WWT7</accession>
<evidence type="ECO:0000256" key="1">
    <source>
        <dbReference type="SAM" id="MobiDB-lite"/>
    </source>
</evidence>
<sequence length="201" mass="22209">MTAFKVPMLWHMEPMMSYENSFRQTVAPAVLAWRLRICYRTKCQKVTAIKDNGSPKIGGESGALSPKYLADITVKSKEKLNYAFQAAKGKKPLKIAASLAVSVGAIHRQYKGDSVHFTAPTVHNTTKQATEIGAGGDCVGGIRSEGIPRSGRRSATEEMNVNEILESRSSMDLEDRRKKVRPDVEQSPKAIETAQSDLHYR</sequence>
<name>A0A1W0WWT7_HYPEX</name>
<dbReference type="Proteomes" id="UP000192578">
    <property type="component" value="Unassembled WGS sequence"/>
</dbReference>